<dbReference type="InterPro" id="IPR005653">
    <property type="entry name" value="OstA-like_N"/>
</dbReference>
<comment type="function">
    <text evidence="4">Together with LptE, is involved in the assembly of lipopolysaccharide (LPS) at the surface of the outer membrane.</text>
</comment>
<keyword evidence="8" id="KW-1185">Reference proteome</keyword>
<dbReference type="InterPro" id="IPR050218">
    <property type="entry name" value="LptD"/>
</dbReference>
<accession>A0ABT0PKE5</accession>
<evidence type="ECO:0000256" key="3">
    <source>
        <dbReference type="ARBA" id="ARBA00023237"/>
    </source>
</evidence>
<dbReference type="PANTHER" id="PTHR30189">
    <property type="entry name" value="LPS-ASSEMBLY PROTEIN"/>
    <property type="match status" value="1"/>
</dbReference>
<dbReference type="Proteomes" id="UP001203338">
    <property type="component" value="Unassembled WGS sequence"/>
</dbReference>
<proteinExistence type="inferred from homology"/>
<dbReference type="InterPro" id="IPR020889">
    <property type="entry name" value="LipoPS_assembly_LptD"/>
</dbReference>
<dbReference type="Pfam" id="PF04453">
    <property type="entry name" value="LptD"/>
    <property type="match status" value="1"/>
</dbReference>
<protein>
    <recommendedName>
        <fullName evidence="4">LPS-assembly protein LptD</fullName>
    </recommendedName>
</protein>
<dbReference type="RefSeq" id="WP_249701462.1">
    <property type="nucleotide sequence ID" value="NZ_JAMFLX010000033.1"/>
</dbReference>
<comment type="caution">
    <text evidence="4">Lacks conserved residue(s) required for the propagation of feature annotation.</text>
</comment>
<feature type="chain" id="PRO_5044898062" description="LPS-assembly protein LptD" evidence="4">
    <location>
        <begin position="32"/>
        <end position="958"/>
    </location>
</feature>
<evidence type="ECO:0000313" key="8">
    <source>
        <dbReference type="Proteomes" id="UP001203338"/>
    </source>
</evidence>
<evidence type="ECO:0000259" key="5">
    <source>
        <dbReference type="Pfam" id="PF03968"/>
    </source>
</evidence>
<gene>
    <name evidence="4" type="primary">lptD</name>
    <name evidence="7" type="ORF">M3P05_17960</name>
</gene>
<dbReference type="Pfam" id="PF03968">
    <property type="entry name" value="LptD_N"/>
    <property type="match status" value="1"/>
</dbReference>
<comment type="subunit">
    <text evidence="4">Component of the lipopolysaccharide transport and assembly complex. Interacts with LptE and LptA.</text>
</comment>
<comment type="subcellular location">
    <subcellularLocation>
        <location evidence="4">Cell outer membrane</location>
    </subcellularLocation>
</comment>
<dbReference type="PANTHER" id="PTHR30189:SF1">
    <property type="entry name" value="LPS-ASSEMBLY PROTEIN LPTD"/>
    <property type="match status" value="1"/>
</dbReference>
<comment type="similarity">
    <text evidence="4">Belongs to the LptD family.</text>
</comment>
<sequence precursor="true">MAKNIFTLKNKLPLVITTSLLAGMPIIPALAASAPLAPDQQWRCDPGTTGEGWICRTVTRKAGPVPFVAREPVVAAIKEVPDTSVTTSGTSTAETSAAAIAQPVPVVLVQGELPDEATGTGEVRRSASVEKAFATLDWISIDQLPADKKKRSALSCHGGYQEPVRPGIDFKGDPNNEPLYAEADQSSYLETGQGILTGNVMIRQGYRQVESNKANLNRNTGETTFTGDVVIREPNILMLGERAEVNIDSGRSKLIGAKYVFHDKRIRGEAHSILRRESGVIDMEQATYTTCPPSSCVWQLNGDTIELNPITGFGTATNATVDMWGIPVFYVPRISFPLDDRRTSGFLYPTIAFDSSKNDFDYTQPYYWNIAPNMDATITPRVMTKRGALVEAEYRYLTQSASGELGGAYSTPDGLTKGNLNKDKNRWFVNLKRKQDLTGNWNYQINYTDTSDREYFTDFGTSLDVKSTSPLKQEIYSTYNGGGDSSHQYTFTVGHQTLKNMTQDSDDPYNKDIDLNLKGDWDIGKGFGFSYLFDYTDFQRDKKWDYQKQVWVDKANDVKKGIWTTGPSDSINNAVGGRLYGETAIKYRIENSYSFLEPGVKLRSVHYDLDRLQQAYITKTGRSKSDATKPDTTAPTYYLDGGLFFDRDTTLGGLKFTQTLEPRARYAYTPYRGGQDLNPVFDSSETSFTYNSLWRDDRFNGYDRIGDTNQLSLGLTSRFLEEGGFERFRFGIGQIFYFQHRKTYINPSLSATTDSNGKDNSDINFNESEKQLLQANKASTSPLASQLVWNIRRDLRLTQDWMYNTNAGHNQEYATGLQYLPENGGVINMRYRYRDLVDRAEKNSLGNNTGRYVNGNLEEADFSTVWPVTYDWSLLARYTYDITNKRHMERSFGFEQESCCYMVRVMYRNWIDPSEDIDTAKADKGIFLEFVLKGLGSLTGSKVNTFLQGISGYSKRKD</sequence>
<keyword evidence="3 4" id="KW-0998">Cell outer membrane</keyword>
<dbReference type="HAMAP" id="MF_01411">
    <property type="entry name" value="LPS_assembly_LptD"/>
    <property type="match status" value="1"/>
</dbReference>
<name>A0ABT0PKE5_9GAMM</name>
<evidence type="ECO:0000256" key="1">
    <source>
        <dbReference type="ARBA" id="ARBA00022729"/>
    </source>
</evidence>
<feature type="domain" description="LptD C-terminal" evidence="6">
    <location>
        <begin position="424"/>
        <end position="872"/>
    </location>
</feature>
<dbReference type="InterPro" id="IPR007543">
    <property type="entry name" value="LptD_C"/>
</dbReference>
<organism evidence="7 8">
    <name type="scientific">Parendozoicomonas callyspongiae</name>
    <dbReference type="NCBI Taxonomy" id="2942213"/>
    <lineage>
        <taxon>Bacteria</taxon>
        <taxon>Pseudomonadati</taxon>
        <taxon>Pseudomonadota</taxon>
        <taxon>Gammaproteobacteria</taxon>
        <taxon>Oceanospirillales</taxon>
        <taxon>Endozoicomonadaceae</taxon>
        <taxon>Parendozoicomonas</taxon>
    </lineage>
</organism>
<comment type="caution">
    <text evidence="7">The sequence shown here is derived from an EMBL/GenBank/DDBJ whole genome shotgun (WGS) entry which is preliminary data.</text>
</comment>
<evidence type="ECO:0000259" key="6">
    <source>
        <dbReference type="Pfam" id="PF04453"/>
    </source>
</evidence>
<feature type="domain" description="Organic solvent tolerance-like N-terminal" evidence="5">
    <location>
        <begin position="183"/>
        <end position="311"/>
    </location>
</feature>
<reference evidence="7 8" key="1">
    <citation type="submission" date="2022-05" db="EMBL/GenBank/DDBJ databases">
        <authorList>
            <person name="Park J.-S."/>
        </authorList>
    </citation>
    <scope>NUCLEOTIDE SEQUENCE [LARGE SCALE GENOMIC DNA]</scope>
    <source>
        <strain evidence="7 8">2012CJ34-2</strain>
    </source>
</reference>
<keyword evidence="2 4" id="KW-0472">Membrane</keyword>
<evidence type="ECO:0000313" key="7">
    <source>
        <dbReference type="EMBL" id="MCL6271808.1"/>
    </source>
</evidence>
<feature type="signal peptide" evidence="4">
    <location>
        <begin position="1"/>
        <end position="31"/>
    </location>
</feature>
<evidence type="ECO:0000256" key="2">
    <source>
        <dbReference type="ARBA" id="ARBA00023136"/>
    </source>
</evidence>
<evidence type="ECO:0000256" key="4">
    <source>
        <dbReference type="HAMAP-Rule" id="MF_01411"/>
    </source>
</evidence>
<dbReference type="EMBL" id="JAMFLX010000033">
    <property type="protein sequence ID" value="MCL6271808.1"/>
    <property type="molecule type" value="Genomic_DNA"/>
</dbReference>
<keyword evidence="1 4" id="KW-0732">Signal</keyword>